<dbReference type="PANTHER" id="PTHR11360:SF290">
    <property type="entry name" value="MONOCARBOXYLATE MFS PERMEASE"/>
    <property type="match status" value="1"/>
</dbReference>
<dbReference type="Gene3D" id="1.20.1250.20">
    <property type="entry name" value="MFS general substrate transporter like domains"/>
    <property type="match status" value="2"/>
</dbReference>
<dbReference type="PANTHER" id="PTHR11360">
    <property type="entry name" value="MONOCARBOXYLATE TRANSPORTER"/>
    <property type="match status" value="1"/>
</dbReference>
<dbReference type="PROSITE" id="PS50850">
    <property type="entry name" value="MFS"/>
    <property type="match status" value="1"/>
</dbReference>
<proteinExistence type="predicted"/>
<feature type="transmembrane region" description="Helical" evidence="4">
    <location>
        <begin position="12"/>
        <end position="36"/>
    </location>
</feature>
<keyword evidence="2 4" id="KW-1133">Transmembrane helix</keyword>
<feature type="transmembrane region" description="Helical" evidence="4">
    <location>
        <begin position="345"/>
        <end position="364"/>
    </location>
</feature>
<feature type="transmembrane region" description="Helical" evidence="4">
    <location>
        <begin position="310"/>
        <end position="333"/>
    </location>
</feature>
<dbReference type="Pfam" id="PF07690">
    <property type="entry name" value="MFS_1"/>
    <property type="match status" value="1"/>
</dbReference>
<feature type="transmembrane region" description="Helical" evidence="4">
    <location>
        <begin position="287"/>
        <end position="304"/>
    </location>
</feature>
<dbReference type="InterPro" id="IPR011701">
    <property type="entry name" value="MFS"/>
</dbReference>
<protein>
    <submittedName>
        <fullName evidence="6">Sugar phosphate permease</fullName>
    </submittedName>
</protein>
<comment type="caution">
    <text evidence="6">The sequence shown here is derived from an EMBL/GenBank/DDBJ whole genome shotgun (WGS) entry which is preliminary data.</text>
</comment>
<dbReference type="AlphaFoldDB" id="A0A3N1KV59"/>
<accession>A0A3N1KV59</accession>
<evidence type="ECO:0000259" key="5">
    <source>
        <dbReference type="PROSITE" id="PS50850"/>
    </source>
</evidence>
<keyword evidence="7" id="KW-1185">Reference proteome</keyword>
<feature type="transmembrane region" description="Helical" evidence="4">
    <location>
        <begin position="376"/>
        <end position="394"/>
    </location>
</feature>
<dbReference type="InterPro" id="IPR050327">
    <property type="entry name" value="Proton-linked_MCT"/>
</dbReference>
<dbReference type="SUPFAM" id="SSF103473">
    <property type="entry name" value="MFS general substrate transporter"/>
    <property type="match status" value="1"/>
</dbReference>
<dbReference type="Proteomes" id="UP000278222">
    <property type="component" value="Unassembled WGS sequence"/>
</dbReference>
<gene>
    <name evidence="6" type="ORF">EDC65_3825</name>
</gene>
<feature type="transmembrane region" description="Helical" evidence="4">
    <location>
        <begin position="102"/>
        <end position="125"/>
    </location>
</feature>
<organism evidence="6 7">
    <name type="scientific">Stella humosa</name>
    <dbReference type="NCBI Taxonomy" id="94"/>
    <lineage>
        <taxon>Bacteria</taxon>
        <taxon>Pseudomonadati</taxon>
        <taxon>Pseudomonadota</taxon>
        <taxon>Alphaproteobacteria</taxon>
        <taxon>Rhodospirillales</taxon>
        <taxon>Stellaceae</taxon>
        <taxon>Stella</taxon>
    </lineage>
</organism>
<sequence>MGQGVYHGWRVVFCAFAVAFFGWGLGFYGPGIYLVALRERHGWSTASISAAITVYYVAGAFLIAGVGAVFDRFGQRPTIIAASLAMATGVVLLSLASHLWQVYAAFLVMAAGWAAMGTAAVNAMIAPWFERRRGLAVSLALNGASCGGVVMAPVLVALVAAFGFRTAIWVAAAGMLVLLVPLLALVLRQRRPEELEDRHGPATPRNAVPAAPWRAGTAIRSRSFLTISLPFALGLVAQVGLLTHQLSFLSPSLGVTAAGWAISITTAAAVAGRVGTGFFVDRLDPRRASAVNFVVQIAGTALLLEGSVPALYAGCVLFGLGVGNLITFPALIVQREFPAAHFARVVGLVVAVNQFTFAFGPGLLGLLREWRGSYDAALVACMAMQAAGAAIVLLRPRPR</sequence>
<dbReference type="RefSeq" id="WP_123692429.1">
    <property type="nucleotide sequence ID" value="NZ_AP019700.1"/>
</dbReference>
<evidence type="ECO:0000256" key="4">
    <source>
        <dbReference type="SAM" id="Phobius"/>
    </source>
</evidence>
<evidence type="ECO:0000256" key="2">
    <source>
        <dbReference type="ARBA" id="ARBA00022989"/>
    </source>
</evidence>
<dbReference type="CDD" id="cd17355">
    <property type="entry name" value="MFS_YcxA_like"/>
    <property type="match status" value="1"/>
</dbReference>
<feature type="transmembrane region" description="Helical" evidence="4">
    <location>
        <begin position="224"/>
        <end position="246"/>
    </location>
</feature>
<feature type="transmembrane region" description="Helical" evidence="4">
    <location>
        <begin position="258"/>
        <end position="280"/>
    </location>
</feature>
<feature type="transmembrane region" description="Helical" evidence="4">
    <location>
        <begin position="137"/>
        <end position="162"/>
    </location>
</feature>
<evidence type="ECO:0000313" key="6">
    <source>
        <dbReference type="EMBL" id="ROP84471.1"/>
    </source>
</evidence>
<feature type="domain" description="Major facilitator superfamily (MFS) profile" evidence="5">
    <location>
        <begin position="10"/>
        <end position="399"/>
    </location>
</feature>
<keyword evidence="1 4" id="KW-0812">Transmembrane</keyword>
<dbReference type="InterPro" id="IPR020846">
    <property type="entry name" value="MFS_dom"/>
</dbReference>
<feature type="transmembrane region" description="Helical" evidence="4">
    <location>
        <begin position="168"/>
        <end position="187"/>
    </location>
</feature>
<dbReference type="GO" id="GO:0022857">
    <property type="term" value="F:transmembrane transporter activity"/>
    <property type="evidence" value="ECO:0007669"/>
    <property type="project" value="InterPro"/>
</dbReference>
<keyword evidence="3 4" id="KW-0472">Membrane</keyword>
<evidence type="ECO:0000313" key="7">
    <source>
        <dbReference type="Proteomes" id="UP000278222"/>
    </source>
</evidence>
<dbReference type="InterPro" id="IPR036259">
    <property type="entry name" value="MFS_trans_sf"/>
</dbReference>
<dbReference type="OrthoDB" id="7876195at2"/>
<evidence type="ECO:0000256" key="1">
    <source>
        <dbReference type="ARBA" id="ARBA00022692"/>
    </source>
</evidence>
<name>A0A3N1KV59_9PROT</name>
<dbReference type="EMBL" id="RJKX01000015">
    <property type="protein sequence ID" value="ROP84471.1"/>
    <property type="molecule type" value="Genomic_DNA"/>
</dbReference>
<feature type="transmembrane region" description="Helical" evidence="4">
    <location>
        <begin position="77"/>
        <end position="96"/>
    </location>
</feature>
<reference evidence="6 7" key="1">
    <citation type="submission" date="2018-11" db="EMBL/GenBank/DDBJ databases">
        <title>Genomic Encyclopedia of Type Strains, Phase IV (KMG-IV): sequencing the most valuable type-strain genomes for metagenomic binning, comparative biology and taxonomic classification.</title>
        <authorList>
            <person name="Goeker M."/>
        </authorList>
    </citation>
    <scope>NUCLEOTIDE SEQUENCE [LARGE SCALE GENOMIC DNA]</scope>
    <source>
        <strain evidence="6 7">DSM 5900</strain>
    </source>
</reference>
<feature type="transmembrane region" description="Helical" evidence="4">
    <location>
        <begin position="48"/>
        <end position="70"/>
    </location>
</feature>
<evidence type="ECO:0000256" key="3">
    <source>
        <dbReference type="ARBA" id="ARBA00023136"/>
    </source>
</evidence>